<keyword evidence="7" id="KW-1185">Reference proteome</keyword>
<dbReference type="EMBL" id="FQXT01000001">
    <property type="protein sequence ID" value="SHH48097.1"/>
    <property type="molecule type" value="Genomic_DNA"/>
</dbReference>
<evidence type="ECO:0000313" key="7">
    <source>
        <dbReference type="Proteomes" id="UP000290037"/>
    </source>
</evidence>
<feature type="chain" id="PRO_5009913894" evidence="2">
    <location>
        <begin position="20"/>
        <end position="1102"/>
    </location>
</feature>
<sequence>MKIKNLFVLVFAVVVSSCADNKKSETLFERLSASYTGIDFENTITTNDSINILNYEYLYNGGGVGVGDFNNDHLPDVFFSGNLTSSKLYLNKGAMQFEDITTTSGIDTSGKWTTGVSVIDVNQDGYDDIYLSVGGMGNKSEFPNLLYINNGDLTFTEAATEYGLADQGESIQAVFFDYDLDGDLDMYLLTGGGFENSAISVRPMQTNGSARNTDRLYRNDYNEQLGHPVFTNVSAEAGITFEGFGLGVSVLDANNDNWPDLYISNDYLSRDLLYVNQQNGRFNEEGLNYFGHMSHFSMGNDVADIDNDGFTDVITVDMLPEDLKRRKLMSGANSYDIFQIALRYGYGHQYMRNMLQHNNGDGTYSEIGQFAGIDKTDWSWAPLLADFDNDGFNDLYITNGFGKDITDIDFVKFRESRSSSFGSGGQLQKAVKDCLATRPAIKVANYAFKNVDGQSFTKSTEAWGFDEASISSGAVYADFDNDGDLDLIASNINAPAFIYKNTLTDSLGPDSNYLKVNLKGLKNNLKGIGASVRVYSDNTEKIRVNNPVRGFQSTVSTTLHFGLKNRKTIDSMIVQWPDGKLAIMRNIEANQQLTLSYEDAQELKDVPVKKPGILTSVETINYEHIDRFNNDYATQPLLMHKYSEQGPSLAVGDLNGDGLEDVFIGGSYGENSTILYQQKDQSFKKQELPETELFEDGQAVMFDANNDGKLDLYVTSGGTERYAGHEAYQDRLYFNTTSGFVAQPLPEMLTSTLAVTAADYDNDGFVDLFVGGRVVPGKFPTAPQSYILKNNGGNFVDVTAEVCPFLQNAGMVTAATFKDYNKDGKVDLILAGEFMPITILENEGGTFKNKTEALGLSKTTGLWNRMAAADFDNDGDIDFVAGNIGLNTVLNSGQHQALKVDFADFDNNGYVDPIFSKYEEGAYFPIATLDQLTQQLPQLKKKFLYYHRFAKANTSELLQLLKTPYQTLKAEELRSILIENTETGFIIKPLPNAAQLAPVNAMLCEDIDQDGYLDLLLVGNDYSAEVNGGRYDASFGTTLLNTQDGGFKEFPRKRSGFTLKGDSKSIVKVPVSNDDLILVGRNGDTIATFKYSNKNTHNSNTK</sequence>
<keyword evidence="1 2" id="KW-0732">Signal</keyword>
<evidence type="ECO:0000259" key="3">
    <source>
        <dbReference type="Pfam" id="PF07593"/>
    </source>
</evidence>
<feature type="domain" description="ASPIC/UnbV" evidence="3">
    <location>
        <begin position="527"/>
        <end position="594"/>
    </location>
</feature>
<evidence type="ECO:0000256" key="2">
    <source>
        <dbReference type="SAM" id="SignalP"/>
    </source>
</evidence>
<dbReference type="Proteomes" id="UP000290037">
    <property type="component" value="Unassembled WGS sequence"/>
</dbReference>
<evidence type="ECO:0000313" key="4">
    <source>
        <dbReference type="EMBL" id="RXG28713.1"/>
    </source>
</evidence>
<name>A0A1M5TBD4_9FLAO</name>
<organism evidence="5 6">
    <name type="scientific">Leeuwenhoekiella palythoae</name>
    <dbReference type="NCBI Taxonomy" id="573501"/>
    <lineage>
        <taxon>Bacteria</taxon>
        <taxon>Pseudomonadati</taxon>
        <taxon>Bacteroidota</taxon>
        <taxon>Flavobacteriia</taxon>
        <taxon>Flavobacteriales</taxon>
        <taxon>Flavobacteriaceae</taxon>
        <taxon>Leeuwenhoekiella</taxon>
    </lineage>
</organism>
<dbReference type="Proteomes" id="UP000184240">
    <property type="component" value="Unassembled WGS sequence"/>
</dbReference>
<dbReference type="STRING" id="573501.SAMN04487999_0300"/>
<dbReference type="InterPro" id="IPR028994">
    <property type="entry name" value="Integrin_alpha_N"/>
</dbReference>
<dbReference type="EMBL" id="QOVN01000004">
    <property type="protein sequence ID" value="RXG28713.1"/>
    <property type="molecule type" value="Genomic_DNA"/>
</dbReference>
<reference evidence="5" key="2">
    <citation type="submission" date="2016-11" db="EMBL/GenBank/DDBJ databases">
        <authorList>
            <person name="Jaros S."/>
            <person name="Januszkiewicz K."/>
            <person name="Wedrychowicz H."/>
        </authorList>
    </citation>
    <scope>NUCLEOTIDE SEQUENCE [LARGE SCALE GENOMIC DNA]</scope>
    <source>
        <strain evidence="5">DSM 19859</strain>
    </source>
</reference>
<dbReference type="AlphaFoldDB" id="A0A1M5TBD4"/>
<dbReference type="Pfam" id="PF07593">
    <property type="entry name" value="UnbV_ASPIC"/>
    <property type="match status" value="1"/>
</dbReference>
<dbReference type="InterPro" id="IPR027039">
    <property type="entry name" value="Crtac1"/>
</dbReference>
<evidence type="ECO:0000313" key="6">
    <source>
        <dbReference type="Proteomes" id="UP000184240"/>
    </source>
</evidence>
<dbReference type="RefSeq" id="WP_072979602.1">
    <property type="nucleotide sequence ID" value="NZ_FQXT01000001.1"/>
</dbReference>
<protein>
    <submittedName>
        <fullName evidence="5">Repeat domain-containing protein</fullName>
    </submittedName>
    <submittedName>
        <fullName evidence="4">VCBS repeat protein</fullName>
    </submittedName>
</protein>
<reference evidence="6" key="1">
    <citation type="submission" date="2016-11" db="EMBL/GenBank/DDBJ databases">
        <authorList>
            <person name="Varghese N."/>
            <person name="Submissions S."/>
        </authorList>
    </citation>
    <scope>NUCLEOTIDE SEQUENCE [LARGE SCALE GENOMIC DNA]</scope>
    <source>
        <strain evidence="6">DSM 19859</strain>
    </source>
</reference>
<dbReference type="InterPro" id="IPR013517">
    <property type="entry name" value="FG-GAP"/>
</dbReference>
<evidence type="ECO:0000256" key="1">
    <source>
        <dbReference type="ARBA" id="ARBA00022729"/>
    </source>
</evidence>
<dbReference type="OrthoDB" id="9816120at2"/>
<dbReference type="InterPro" id="IPR011519">
    <property type="entry name" value="UnbV_ASPIC"/>
</dbReference>
<dbReference type="SUPFAM" id="SSF69318">
    <property type="entry name" value="Integrin alpha N-terminal domain"/>
    <property type="match status" value="2"/>
</dbReference>
<dbReference type="PROSITE" id="PS51257">
    <property type="entry name" value="PROKAR_LIPOPROTEIN"/>
    <property type="match status" value="1"/>
</dbReference>
<feature type="signal peptide" evidence="2">
    <location>
        <begin position="1"/>
        <end position="19"/>
    </location>
</feature>
<dbReference type="PANTHER" id="PTHR16026:SF0">
    <property type="entry name" value="CARTILAGE ACIDIC PROTEIN 1"/>
    <property type="match status" value="1"/>
</dbReference>
<evidence type="ECO:0000313" key="5">
    <source>
        <dbReference type="EMBL" id="SHH48097.1"/>
    </source>
</evidence>
<dbReference type="Gene3D" id="2.130.10.130">
    <property type="entry name" value="Integrin alpha, N-terminal"/>
    <property type="match status" value="4"/>
</dbReference>
<dbReference type="Pfam" id="PF13517">
    <property type="entry name" value="FG-GAP_3"/>
    <property type="match status" value="5"/>
</dbReference>
<reference evidence="4 7" key="3">
    <citation type="submission" date="2018-07" db="EMBL/GenBank/DDBJ databases">
        <title>Leeuwenhoekiella genomics.</title>
        <authorList>
            <person name="Tahon G."/>
            <person name="Willems A."/>
        </authorList>
    </citation>
    <scope>NUCLEOTIDE SEQUENCE [LARGE SCALE GENOMIC DNA]</scope>
    <source>
        <strain evidence="4 7">LMG 24856</strain>
    </source>
</reference>
<gene>
    <name evidence="4" type="ORF">DSM01_2174</name>
    <name evidence="5" type="ORF">SAMN04487999_0300</name>
</gene>
<accession>A0A1M5TBD4</accession>
<proteinExistence type="predicted"/>
<dbReference type="Pfam" id="PF01839">
    <property type="entry name" value="FG-GAP"/>
    <property type="match status" value="1"/>
</dbReference>
<dbReference type="PANTHER" id="PTHR16026">
    <property type="entry name" value="CARTILAGE ACIDIC PROTEIN 1"/>
    <property type="match status" value="1"/>
</dbReference>